<sequence>MTLAAWAQLIVLGTIWGGSFFFARIAVLEIAPLTLVLLRVAIAAAALQLYLAARGIAFTPVLKKWPVFLLLALVNNVIPFSLMFFGQTALGAGTASVLNATTPFWTIIVASLFIADEKASPAKVFGIALGIAGTAVMVGPGLAAGLGGPAWAKMALLGMAFSYAFAFVVARRITGLAPALVATGQLSASTLIMLPVVLLTQETAELATVGAGAWAAVLGLALLSTAFAYILYFRIVAAAGATNASLVTLIVPVSAIVLGALFLGERLEPFELAGMGLIACGLLVIDGRVLPGRTVGAAAPKSAPGTAVPEKKSTGS</sequence>
<keyword evidence="9" id="KW-1185">Reference proteome</keyword>
<feature type="transmembrane region" description="Helical" evidence="6">
    <location>
        <begin position="211"/>
        <end position="232"/>
    </location>
</feature>
<dbReference type="InterPro" id="IPR037185">
    <property type="entry name" value="EmrE-like"/>
</dbReference>
<feature type="domain" description="EamA" evidence="7">
    <location>
        <begin position="9"/>
        <end position="138"/>
    </location>
</feature>
<feature type="transmembrane region" description="Helical" evidence="6">
    <location>
        <begin position="33"/>
        <end position="53"/>
    </location>
</feature>
<reference evidence="8 9" key="1">
    <citation type="submission" date="2019-12" db="EMBL/GenBank/DDBJ databases">
        <title>Nitratireductor arenosus sp. nov., Isolated from sea sand, Jeju island, South Korea.</title>
        <authorList>
            <person name="Kim W."/>
        </authorList>
    </citation>
    <scope>NUCLEOTIDE SEQUENCE [LARGE SCALE GENOMIC DNA]</scope>
    <source>
        <strain evidence="8 9">CAU 1489</strain>
    </source>
</reference>
<gene>
    <name evidence="8" type="ORF">GN330_07635</name>
</gene>
<dbReference type="GO" id="GO:0016020">
    <property type="term" value="C:membrane"/>
    <property type="evidence" value="ECO:0007669"/>
    <property type="project" value="UniProtKB-SubCell"/>
</dbReference>
<dbReference type="PANTHER" id="PTHR32322">
    <property type="entry name" value="INNER MEMBRANE TRANSPORTER"/>
    <property type="match status" value="1"/>
</dbReference>
<dbReference type="Pfam" id="PF00892">
    <property type="entry name" value="EamA"/>
    <property type="match status" value="2"/>
</dbReference>
<feature type="transmembrane region" description="Helical" evidence="6">
    <location>
        <begin position="244"/>
        <end position="263"/>
    </location>
</feature>
<comment type="caution">
    <text evidence="8">The sequence shown here is derived from an EMBL/GenBank/DDBJ whole genome shotgun (WGS) entry which is preliminary data.</text>
</comment>
<dbReference type="EMBL" id="WPHG01000002">
    <property type="protein sequence ID" value="MVA97119.1"/>
    <property type="molecule type" value="Genomic_DNA"/>
</dbReference>
<evidence type="ECO:0000259" key="7">
    <source>
        <dbReference type="Pfam" id="PF00892"/>
    </source>
</evidence>
<feature type="transmembrane region" description="Helical" evidence="6">
    <location>
        <begin position="97"/>
        <end position="115"/>
    </location>
</feature>
<evidence type="ECO:0000256" key="1">
    <source>
        <dbReference type="ARBA" id="ARBA00004141"/>
    </source>
</evidence>
<dbReference type="InterPro" id="IPR050638">
    <property type="entry name" value="AA-Vitamin_Transporters"/>
</dbReference>
<evidence type="ECO:0000313" key="8">
    <source>
        <dbReference type="EMBL" id="MVA97119.1"/>
    </source>
</evidence>
<evidence type="ECO:0000313" key="9">
    <source>
        <dbReference type="Proteomes" id="UP000463224"/>
    </source>
</evidence>
<feature type="transmembrane region" description="Helical" evidence="6">
    <location>
        <begin position="124"/>
        <end position="144"/>
    </location>
</feature>
<keyword evidence="4 6" id="KW-0472">Membrane</keyword>
<feature type="domain" description="EamA" evidence="7">
    <location>
        <begin position="154"/>
        <end position="285"/>
    </location>
</feature>
<evidence type="ECO:0000256" key="3">
    <source>
        <dbReference type="ARBA" id="ARBA00022989"/>
    </source>
</evidence>
<feature type="transmembrane region" description="Helical" evidence="6">
    <location>
        <begin position="65"/>
        <end position="85"/>
    </location>
</feature>
<proteinExistence type="predicted"/>
<evidence type="ECO:0000256" key="2">
    <source>
        <dbReference type="ARBA" id="ARBA00022692"/>
    </source>
</evidence>
<evidence type="ECO:0000256" key="4">
    <source>
        <dbReference type="ARBA" id="ARBA00023136"/>
    </source>
</evidence>
<protein>
    <submittedName>
        <fullName evidence="8">EamA family transporter</fullName>
    </submittedName>
</protein>
<name>A0A844QH87_9HYPH</name>
<keyword evidence="2 6" id="KW-0812">Transmembrane</keyword>
<evidence type="ECO:0000256" key="5">
    <source>
        <dbReference type="SAM" id="MobiDB-lite"/>
    </source>
</evidence>
<dbReference type="SUPFAM" id="SSF103481">
    <property type="entry name" value="Multidrug resistance efflux transporter EmrE"/>
    <property type="match status" value="2"/>
</dbReference>
<dbReference type="InterPro" id="IPR000620">
    <property type="entry name" value="EamA_dom"/>
</dbReference>
<dbReference type="AlphaFoldDB" id="A0A844QH87"/>
<feature type="transmembrane region" description="Helical" evidence="6">
    <location>
        <begin position="176"/>
        <end position="199"/>
    </location>
</feature>
<organism evidence="8 9">
    <name type="scientific">Nitratireductor arenosus</name>
    <dbReference type="NCBI Taxonomy" id="2682096"/>
    <lineage>
        <taxon>Bacteria</taxon>
        <taxon>Pseudomonadati</taxon>
        <taxon>Pseudomonadota</taxon>
        <taxon>Alphaproteobacteria</taxon>
        <taxon>Hyphomicrobiales</taxon>
        <taxon>Phyllobacteriaceae</taxon>
        <taxon>Nitratireductor</taxon>
    </lineage>
</organism>
<feature type="region of interest" description="Disordered" evidence="5">
    <location>
        <begin position="297"/>
        <end position="316"/>
    </location>
</feature>
<dbReference type="PANTHER" id="PTHR32322:SF9">
    <property type="entry name" value="AMINO-ACID METABOLITE EFFLUX PUMP-RELATED"/>
    <property type="match status" value="1"/>
</dbReference>
<keyword evidence="3 6" id="KW-1133">Transmembrane helix</keyword>
<feature type="transmembrane region" description="Helical" evidence="6">
    <location>
        <begin position="269"/>
        <end position="285"/>
    </location>
</feature>
<feature type="transmembrane region" description="Helical" evidence="6">
    <location>
        <begin position="150"/>
        <end position="169"/>
    </location>
</feature>
<accession>A0A844QH87</accession>
<dbReference type="Proteomes" id="UP000463224">
    <property type="component" value="Unassembled WGS sequence"/>
</dbReference>
<comment type="subcellular location">
    <subcellularLocation>
        <location evidence="1">Membrane</location>
        <topology evidence="1">Multi-pass membrane protein</topology>
    </subcellularLocation>
</comment>
<evidence type="ECO:0000256" key="6">
    <source>
        <dbReference type="SAM" id="Phobius"/>
    </source>
</evidence>